<evidence type="ECO:0000313" key="3">
    <source>
        <dbReference type="EMBL" id="MBL3655996.1"/>
    </source>
</evidence>
<name>A0A937F6M7_9BACT</name>
<keyword evidence="1" id="KW-0479">Metal-binding</keyword>
<protein>
    <submittedName>
        <fullName evidence="3">Fumarylacetoacetate hydrolase family protein</fullName>
    </submittedName>
</protein>
<dbReference type="SUPFAM" id="SSF56529">
    <property type="entry name" value="FAH"/>
    <property type="match status" value="1"/>
</dbReference>
<reference evidence="3" key="1">
    <citation type="submission" date="2021-01" db="EMBL/GenBank/DDBJ databases">
        <title>Fulvivirga kasyanovii gen. nov., sp nov., a novel member of the phylum Bacteroidetes isolated from seawater in a mussel farm.</title>
        <authorList>
            <person name="Zhao L.-H."/>
            <person name="Wang Z.-J."/>
        </authorList>
    </citation>
    <scope>NUCLEOTIDE SEQUENCE</scope>
    <source>
        <strain evidence="3">2943</strain>
    </source>
</reference>
<dbReference type="RefSeq" id="WP_202243689.1">
    <property type="nucleotide sequence ID" value="NZ_JAESIY010000003.1"/>
</dbReference>
<dbReference type="GO" id="GO:0018773">
    <property type="term" value="F:acetylpyruvate hydrolase activity"/>
    <property type="evidence" value="ECO:0007669"/>
    <property type="project" value="TreeGrafter"/>
</dbReference>
<dbReference type="InterPro" id="IPR011234">
    <property type="entry name" value="Fumarylacetoacetase-like_C"/>
</dbReference>
<keyword evidence="3" id="KW-0378">Hydrolase</keyword>
<dbReference type="AlphaFoldDB" id="A0A937F6M7"/>
<dbReference type="EMBL" id="JAESIY010000003">
    <property type="protein sequence ID" value="MBL3655996.1"/>
    <property type="molecule type" value="Genomic_DNA"/>
</dbReference>
<dbReference type="GO" id="GO:0046872">
    <property type="term" value="F:metal ion binding"/>
    <property type="evidence" value="ECO:0007669"/>
    <property type="project" value="UniProtKB-KW"/>
</dbReference>
<feature type="domain" description="Fumarylacetoacetase-like C-terminal" evidence="2">
    <location>
        <begin position="2"/>
        <end position="186"/>
    </location>
</feature>
<evidence type="ECO:0000313" key="4">
    <source>
        <dbReference type="Proteomes" id="UP000659388"/>
    </source>
</evidence>
<sequence length="203" mass="23239">MKILAVGRNYVEHIEELNNERPDEPVIFTKPDTALLKDNAPFFYPDFSKDIHYEVELVLKISKEGKNIQEKFAHKYYQEIGIGVDFTARDLQQKAKEKGLPWALAKGFNGSAPVSEFLPKEKFDDLNNINFSLELNDEVRQQGNTSLMLFSFDYIIAYISQFFTLKQGDMIFTGTPKGVGPVEIGNKLSAYIENEKLLDFEVK</sequence>
<dbReference type="PANTHER" id="PTHR11820">
    <property type="entry name" value="ACYLPYRUVASE"/>
    <property type="match status" value="1"/>
</dbReference>
<organism evidence="3 4">
    <name type="scientific">Fulvivirga sediminis</name>
    <dbReference type="NCBI Taxonomy" id="2803949"/>
    <lineage>
        <taxon>Bacteria</taxon>
        <taxon>Pseudomonadati</taxon>
        <taxon>Bacteroidota</taxon>
        <taxon>Cytophagia</taxon>
        <taxon>Cytophagales</taxon>
        <taxon>Fulvivirgaceae</taxon>
        <taxon>Fulvivirga</taxon>
    </lineage>
</organism>
<dbReference type="InterPro" id="IPR036663">
    <property type="entry name" value="Fumarylacetoacetase_C_sf"/>
</dbReference>
<evidence type="ECO:0000256" key="1">
    <source>
        <dbReference type="ARBA" id="ARBA00022723"/>
    </source>
</evidence>
<evidence type="ECO:0000259" key="2">
    <source>
        <dbReference type="Pfam" id="PF01557"/>
    </source>
</evidence>
<proteinExistence type="predicted"/>
<comment type="caution">
    <text evidence="3">The sequence shown here is derived from an EMBL/GenBank/DDBJ whole genome shotgun (WGS) entry which is preliminary data.</text>
</comment>
<dbReference type="Pfam" id="PF01557">
    <property type="entry name" value="FAA_hydrolase"/>
    <property type="match status" value="1"/>
</dbReference>
<dbReference type="Gene3D" id="3.90.850.10">
    <property type="entry name" value="Fumarylacetoacetase-like, C-terminal domain"/>
    <property type="match status" value="1"/>
</dbReference>
<dbReference type="Proteomes" id="UP000659388">
    <property type="component" value="Unassembled WGS sequence"/>
</dbReference>
<accession>A0A937F6M7</accession>
<keyword evidence="4" id="KW-1185">Reference proteome</keyword>
<dbReference type="PANTHER" id="PTHR11820:SF7">
    <property type="entry name" value="ACYLPYRUVASE FAHD1, MITOCHONDRIAL"/>
    <property type="match status" value="1"/>
</dbReference>
<gene>
    <name evidence="3" type="ORF">JL102_07640</name>
</gene>